<dbReference type="GO" id="GO:0004623">
    <property type="term" value="F:phospholipase A2 activity"/>
    <property type="evidence" value="ECO:0007669"/>
    <property type="project" value="UniProtKB-EC"/>
</dbReference>
<protein>
    <recommendedName>
        <fullName evidence="8">Phospholipase A2</fullName>
        <ecNumber evidence="8">3.1.1.4</ecNumber>
    </recommendedName>
</protein>
<dbReference type="GO" id="GO:0050482">
    <property type="term" value="P:arachidonate secretion"/>
    <property type="evidence" value="ECO:0007669"/>
    <property type="project" value="InterPro"/>
</dbReference>
<evidence type="ECO:0000256" key="3">
    <source>
        <dbReference type="ARBA" id="ARBA00023157"/>
    </source>
</evidence>
<dbReference type="InterPro" id="IPR036444">
    <property type="entry name" value="PLipase_A2_dom_sf"/>
</dbReference>
<dbReference type="GO" id="GO:0016042">
    <property type="term" value="P:lipid catabolic process"/>
    <property type="evidence" value="ECO:0007669"/>
    <property type="project" value="InterPro"/>
</dbReference>
<evidence type="ECO:0000256" key="8">
    <source>
        <dbReference type="RuleBase" id="RU361236"/>
    </source>
</evidence>
<dbReference type="EMBL" id="KQ971317">
    <property type="protein sequence ID" value="EEZ98801.1"/>
    <property type="molecule type" value="Genomic_DNA"/>
</dbReference>
<feature type="disulfide bond" evidence="6">
    <location>
        <begin position="35"/>
        <end position="94"/>
    </location>
</feature>
<feature type="domain" description="Phospholipase A2-like central" evidence="9">
    <location>
        <begin position="1"/>
        <end position="116"/>
    </location>
</feature>
<gene>
    <name evidence="10" type="primary">GLEAN_01369</name>
    <name evidence="10" type="ORF">TcasGA2_TC001369</name>
</gene>
<dbReference type="OMA" id="CEAFLCN"/>
<dbReference type="GO" id="GO:0005576">
    <property type="term" value="C:extracellular region"/>
    <property type="evidence" value="ECO:0007669"/>
    <property type="project" value="UniProtKB-SubCell"/>
</dbReference>
<evidence type="ECO:0000256" key="7">
    <source>
        <dbReference type="RuleBase" id="RU003654"/>
    </source>
</evidence>
<comment type="cofactor">
    <cofactor evidence="5">
        <name>Ca(2+)</name>
        <dbReference type="ChEBI" id="CHEBI:29108"/>
    </cofactor>
    <text evidence="5">Binds 1 Ca(2+) ion per subunit.</text>
</comment>
<dbReference type="eggNOG" id="KOG4087">
    <property type="taxonomic scope" value="Eukaryota"/>
</dbReference>
<dbReference type="InterPro" id="IPR001211">
    <property type="entry name" value="PLA2"/>
</dbReference>
<keyword evidence="5 8" id="KW-0106">Calcium</keyword>
<dbReference type="Pfam" id="PF00068">
    <property type="entry name" value="Phospholip_A2_1"/>
    <property type="match status" value="1"/>
</dbReference>
<dbReference type="PANTHER" id="PTHR11716">
    <property type="entry name" value="PHOSPHOLIPASE A2 FAMILY MEMBER"/>
    <property type="match status" value="1"/>
</dbReference>
<feature type="binding site" evidence="5">
    <location>
        <position position="40"/>
    </location>
    <ligand>
        <name>Ca(2+)</name>
        <dbReference type="ChEBI" id="CHEBI:29108"/>
    </ligand>
</feature>
<dbReference type="PRINTS" id="PR00389">
    <property type="entry name" value="PHPHLIPASEA2"/>
</dbReference>
<dbReference type="EC" id="3.1.1.4" evidence="8"/>
<keyword evidence="8" id="KW-0443">Lipid metabolism</keyword>
<dbReference type="HOGENOM" id="CLU_1761137_0_0_1"/>
<dbReference type="GO" id="GO:0006644">
    <property type="term" value="P:phospholipid metabolic process"/>
    <property type="evidence" value="ECO:0007669"/>
    <property type="project" value="InterPro"/>
</dbReference>
<dbReference type="Gene3D" id="1.20.90.10">
    <property type="entry name" value="Phospholipase A2 domain"/>
    <property type="match status" value="1"/>
</dbReference>
<dbReference type="Proteomes" id="UP000007266">
    <property type="component" value="Linkage group 2"/>
</dbReference>
<dbReference type="PhylomeDB" id="D6WCN4"/>
<organism evidence="10 11">
    <name type="scientific">Tribolium castaneum</name>
    <name type="common">Red flour beetle</name>
    <dbReference type="NCBI Taxonomy" id="7070"/>
    <lineage>
        <taxon>Eukaryota</taxon>
        <taxon>Metazoa</taxon>
        <taxon>Ecdysozoa</taxon>
        <taxon>Arthropoda</taxon>
        <taxon>Hexapoda</taxon>
        <taxon>Insecta</taxon>
        <taxon>Pterygota</taxon>
        <taxon>Neoptera</taxon>
        <taxon>Endopterygota</taxon>
        <taxon>Coleoptera</taxon>
        <taxon>Polyphaga</taxon>
        <taxon>Cucujiformia</taxon>
        <taxon>Tenebrionidae</taxon>
        <taxon>Tenebrionidae incertae sedis</taxon>
        <taxon>Tribolium</taxon>
    </lineage>
</organism>
<keyword evidence="3 6" id="KW-1015">Disulfide bond</keyword>
<keyword evidence="11" id="KW-1185">Reference proteome</keyword>
<dbReference type="CDD" id="cd00125">
    <property type="entry name" value="PLA2c"/>
    <property type="match status" value="1"/>
</dbReference>
<dbReference type="InterPro" id="IPR033113">
    <property type="entry name" value="PLA2_histidine"/>
</dbReference>
<feature type="disulfide bond" evidence="6">
    <location>
        <begin position="42"/>
        <end position="87"/>
    </location>
</feature>
<keyword evidence="8" id="KW-0378">Hydrolase</keyword>
<accession>D6WCN4</accession>
<evidence type="ECO:0000313" key="10">
    <source>
        <dbReference type="EMBL" id="EEZ98801.1"/>
    </source>
</evidence>
<comment type="subcellular location">
    <subcellularLocation>
        <location evidence="1 8">Secreted</location>
    </subcellularLocation>
</comment>
<feature type="active site" evidence="4">
    <location>
        <position position="88"/>
    </location>
</feature>
<dbReference type="GO" id="GO:0005509">
    <property type="term" value="F:calcium ion binding"/>
    <property type="evidence" value="ECO:0007669"/>
    <property type="project" value="InterPro"/>
</dbReference>
<proteinExistence type="inferred from homology"/>
<evidence type="ECO:0000256" key="1">
    <source>
        <dbReference type="ARBA" id="ARBA00004613"/>
    </source>
</evidence>
<keyword evidence="2 8" id="KW-0964">Secreted</keyword>
<feature type="disulfide bond" evidence="6">
    <location>
        <begin position="20"/>
        <end position="36"/>
    </location>
</feature>
<evidence type="ECO:0000259" key="9">
    <source>
        <dbReference type="SMART" id="SM00085"/>
    </source>
</evidence>
<evidence type="ECO:0000256" key="4">
    <source>
        <dbReference type="PIRSR" id="PIRSR601211-1"/>
    </source>
</evidence>
<name>D6WCN4_TRICA</name>
<evidence type="ECO:0000256" key="5">
    <source>
        <dbReference type="PIRSR" id="PIRSR601211-2"/>
    </source>
</evidence>
<evidence type="ECO:0000313" key="11">
    <source>
        <dbReference type="Proteomes" id="UP000007266"/>
    </source>
</evidence>
<dbReference type="SUPFAM" id="SSF48619">
    <property type="entry name" value="Phospholipase A2, PLA2"/>
    <property type="match status" value="1"/>
</dbReference>
<dbReference type="InterPro" id="IPR016090">
    <property type="entry name" value="PLA2-like_dom"/>
</dbReference>
<comment type="similarity">
    <text evidence="7">Belongs to the phospholipase A2 family.</text>
</comment>
<feature type="binding site" evidence="5">
    <location>
        <position position="19"/>
    </location>
    <ligand>
        <name>Ca(2+)</name>
        <dbReference type="ChEBI" id="CHEBI:29108"/>
    </ligand>
</feature>
<feature type="disulfide bond" evidence="6">
    <location>
        <begin position="69"/>
        <end position="85"/>
    </location>
</feature>
<dbReference type="AlphaFoldDB" id="D6WCN4"/>
<dbReference type="PANTHER" id="PTHR11716:SF107">
    <property type="entry name" value="PHOSPHOLIPASE A2"/>
    <property type="match status" value="1"/>
</dbReference>
<comment type="catalytic activity">
    <reaction evidence="8">
        <text>a 1,2-diacyl-sn-glycero-3-phosphocholine + H2O = a 1-acyl-sn-glycero-3-phosphocholine + a fatty acid + H(+)</text>
        <dbReference type="Rhea" id="RHEA:15801"/>
        <dbReference type="ChEBI" id="CHEBI:15377"/>
        <dbReference type="ChEBI" id="CHEBI:15378"/>
        <dbReference type="ChEBI" id="CHEBI:28868"/>
        <dbReference type="ChEBI" id="CHEBI:57643"/>
        <dbReference type="ChEBI" id="CHEBI:58168"/>
        <dbReference type="EC" id="3.1.1.4"/>
    </reaction>
</comment>
<evidence type="ECO:0000256" key="2">
    <source>
        <dbReference type="ARBA" id="ARBA00022525"/>
    </source>
</evidence>
<dbReference type="PROSITE" id="PS00118">
    <property type="entry name" value="PA2_HIS"/>
    <property type="match status" value="1"/>
</dbReference>
<feature type="binding site" evidence="5">
    <location>
        <position position="21"/>
    </location>
    <ligand>
        <name>Ca(2+)</name>
        <dbReference type="ChEBI" id="CHEBI:29108"/>
    </ligand>
</feature>
<evidence type="ECO:0000256" key="6">
    <source>
        <dbReference type="PIRSR" id="PIRSR601211-3"/>
    </source>
</evidence>
<feature type="active site" evidence="4">
    <location>
        <position position="39"/>
    </location>
</feature>
<dbReference type="SMART" id="SM00085">
    <property type="entry name" value="PA2c"/>
    <property type="match status" value="1"/>
</dbReference>
<dbReference type="STRING" id="7070.D6WCN4"/>
<reference evidence="10 11" key="1">
    <citation type="journal article" date="2008" name="Nature">
        <title>The genome of the model beetle and pest Tribolium castaneum.</title>
        <authorList>
            <consortium name="Tribolium Genome Sequencing Consortium"/>
            <person name="Richards S."/>
            <person name="Gibbs R.A."/>
            <person name="Weinstock G.M."/>
            <person name="Brown S.J."/>
            <person name="Denell R."/>
            <person name="Beeman R.W."/>
            <person name="Gibbs R."/>
            <person name="Beeman R.W."/>
            <person name="Brown S.J."/>
            <person name="Bucher G."/>
            <person name="Friedrich M."/>
            <person name="Grimmelikhuijzen C.J."/>
            <person name="Klingler M."/>
            <person name="Lorenzen M."/>
            <person name="Richards S."/>
            <person name="Roth S."/>
            <person name="Schroder R."/>
            <person name="Tautz D."/>
            <person name="Zdobnov E.M."/>
            <person name="Muzny D."/>
            <person name="Gibbs R.A."/>
            <person name="Weinstock G.M."/>
            <person name="Attaway T."/>
            <person name="Bell S."/>
            <person name="Buhay C.J."/>
            <person name="Chandrabose M.N."/>
            <person name="Chavez D."/>
            <person name="Clerk-Blankenburg K.P."/>
            <person name="Cree A."/>
            <person name="Dao M."/>
            <person name="Davis C."/>
            <person name="Chacko J."/>
            <person name="Dinh H."/>
            <person name="Dugan-Rocha S."/>
            <person name="Fowler G."/>
            <person name="Garner T.T."/>
            <person name="Garnes J."/>
            <person name="Gnirke A."/>
            <person name="Hawes A."/>
            <person name="Hernandez J."/>
            <person name="Hines S."/>
            <person name="Holder M."/>
            <person name="Hume J."/>
            <person name="Jhangiani S.N."/>
            <person name="Joshi V."/>
            <person name="Khan Z.M."/>
            <person name="Jackson L."/>
            <person name="Kovar C."/>
            <person name="Kowis A."/>
            <person name="Lee S."/>
            <person name="Lewis L.R."/>
            <person name="Margolis J."/>
            <person name="Morgan M."/>
            <person name="Nazareth L.V."/>
            <person name="Nguyen N."/>
            <person name="Okwuonu G."/>
            <person name="Parker D."/>
            <person name="Richards S."/>
            <person name="Ruiz S.J."/>
            <person name="Santibanez J."/>
            <person name="Savard J."/>
            <person name="Scherer S.E."/>
            <person name="Schneider B."/>
            <person name="Sodergren E."/>
            <person name="Tautz D."/>
            <person name="Vattahil S."/>
            <person name="Villasana D."/>
            <person name="White C.S."/>
            <person name="Wright R."/>
            <person name="Park Y."/>
            <person name="Beeman R.W."/>
            <person name="Lord J."/>
            <person name="Oppert B."/>
            <person name="Lorenzen M."/>
            <person name="Brown S."/>
            <person name="Wang L."/>
            <person name="Savard J."/>
            <person name="Tautz D."/>
            <person name="Richards S."/>
            <person name="Weinstock G."/>
            <person name="Gibbs R.A."/>
            <person name="Liu Y."/>
            <person name="Worley K."/>
            <person name="Weinstock G."/>
            <person name="Elsik C.G."/>
            <person name="Reese J.T."/>
            <person name="Elhaik E."/>
            <person name="Landan G."/>
            <person name="Graur D."/>
            <person name="Arensburger P."/>
            <person name="Atkinson P."/>
            <person name="Beeman R.W."/>
            <person name="Beidler J."/>
            <person name="Brown S.J."/>
            <person name="Demuth J.P."/>
            <person name="Drury D.W."/>
            <person name="Du Y.Z."/>
            <person name="Fujiwara H."/>
            <person name="Lorenzen M."/>
            <person name="Maselli V."/>
            <person name="Osanai M."/>
            <person name="Park Y."/>
            <person name="Robertson H.M."/>
            <person name="Tu Z."/>
            <person name="Wang J.J."/>
            <person name="Wang S."/>
            <person name="Richards S."/>
            <person name="Song H."/>
            <person name="Zhang L."/>
            <person name="Sodergren E."/>
            <person name="Werner D."/>
            <person name="Stanke M."/>
            <person name="Morgenstern B."/>
            <person name="Solovyev V."/>
            <person name="Kosarev P."/>
            <person name="Brown G."/>
            <person name="Chen H.C."/>
            <person name="Ermolaeva O."/>
            <person name="Hlavina W."/>
            <person name="Kapustin Y."/>
            <person name="Kiryutin B."/>
            <person name="Kitts P."/>
            <person name="Maglott D."/>
            <person name="Pruitt K."/>
            <person name="Sapojnikov V."/>
            <person name="Souvorov A."/>
            <person name="Mackey A.J."/>
            <person name="Waterhouse R.M."/>
            <person name="Wyder S."/>
            <person name="Zdobnov E.M."/>
            <person name="Zdobnov E.M."/>
            <person name="Wyder S."/>
            <person name="Kriventseva E.V."/>
            <person name="Kadowaki T."/>
            <person name="Bork P."/>
            <person name="Aranda M."/>
            <person name="Bao R."/>
            <person name="Beermann A."/>
            <person name="Berns N."/>
            <person name="Bolognesi R."/>
            <person name="Bonneton F."/>
            <person name="Bopp D."/>
            <person name="Brown S.J."/>
            <person name="Bucher G."/>
            <person name="Butts T."/>
            <person name="Chaumot A."/>
            <person name="Denell R.E."/>
            <person name="Ferrier D.E."/>
            <person name="Friedrich M."/>
            <person name="Gordon C.M."/>
            <person name="Jindra M."/>
            <person name="Klingler M."/>
            <person name="Lan Q."/>
            <person name="Lattorff H.M."/>
            <person name="Laudet V."/>
            <person name="von Levetsow C."/>
            <person name="Liu Z."/>
            <person name="Lutz R."/>
            <person name="Lynch J.A."/>
            <person name="da Fonseca R.N."/>
            <person name="Posnien N."/>
            <person name="Reuter R."/>
            <person name="Roth S."/>
            <person name="Savard J."/>
            <person name="Schinko J.B."/>
            <person name="Schmitt C."/>
            <person name="Schoppmeier M."/>
            <person name="Schroder R."/>
            <person name="Shippy T.D."/>
            <person name="Simonnet F."/>
            <person name="Marques-Souza H."/>
            <person name="Tautz D."/>
            <person name="Tomoyasu Y."/>
            <person name="Trauner J."/>
            <person name="Van der Zee M."/>
            <person name="Vervoort M."/>
            <person name="Wittkopp N."/>
            <person name="Wimmer E.A."/>
            <person name="Yang X."/>
            <person name="Jones A.K."/>
            <person name="Sattelle D.B."/>
            <person name="Ebert P.R."/>
            <person name="Nelson D."/>
            <person name="Scott J.G."/>
            <person name="Beeman R.W."/>
            <person name="Muthukrishnan S."/>
            <person name="Kramer K.J."/>
            <person name="Arakane Y."/>
            <person name="Beeman R.W."/>
            <person name="Zhu Q."/>
            <person name="Hogenkamp D."/>
            <person name="Dixit R."/>
            <person name="Oppert B."/>
            <person name="Jiang H."/>
            <person name="Zou Z."/>
            <person name="Marshall J."/>
            <person name="Elpidina E."/>
            <person name="Vinokurov K."/>
            <person name="Oppert C."/>
            <person name="Zou Z."/>
            <person name="Evans J."/>
            <person name="Lu Z."/>
            <person name="Zhao P."/>
            <person name="Sumathipala N."/>
            <person name="Altincicek B."/>
            <person name="Vilcinskas A."/>
            <person name="Williams M."/>
            <person name="Hultmark D."/>
            <person name="Hetru C."/>
            <person name="Jiang H."/>
            <person name="Grimmelikhuijzen C.J."/>
            <person name="Hauser F."/>
            <person name="Cazzamali G."/>
            <person name="Williamson M."/>
            <person name="Park Y."/>
            <person name="Li B."/>
            <person name="Tanaka Y."/>
            <person name="Predel R."/>
            <person name="Neupert S."/>
            <person name="Schachtner J."/>
            <person name="Verleyen P."/>
            <person name="Raible F."/>
            <person name="Bork P."/>
            <person name="Friedrich M."/>
            <person name="Walden K.K."/>
            <person name="Robertson H.M."/>
            <person name="Angeli S."/>
            <person name="Foret S."/>
            <person name="Bucher G."/>
            <person name="Schuetz S."/>
            <person name="Maleszka R."/>
            <person name="Wimmer E.A."/>
            <person name="Beeman R.W."/>
            <person name="Lorenzen M."/>
            <person name="Tomoyasu Y."/>
            <person name="Miller S.C."/>
            <person name="Grossmann D."/>
            <person name="Bucher G."/>
        </authorList>
    </citation>
    <scope>NUCLEOTIDE SEQUENCE [LARGE SCALE GENOMIC DNA]</scope>
    <source>
        <strain evidence="10 11">Georgia GA2</strain>
    </source>
</reference>
<reference evidence="10 11" key="2">
    <citation type="journal article" date="2010" name="Nucleic Acids Res.">
        <title>BeetleBase in 2010: revisions to provide comprehensive genomic information for Tribolium castaneum.</title>
        <authorList>
            <person name="Kim H.S."/>
            <person name="Murphy T."/>
            <person name="Xia J."/>
            <person name="Caragea D."/>
            <person name="Park Y."/>
            <person name="Beeman R.W."/>
            <person name="Lorenzen M.D."/>
            <person name="Butcher S."/>
            <person name="Manak J.R."/>
            <person name="Brown S.J."/>
        </authorList>
    </citation>
    <scope>GENOME REANNOTATION</scope>
    <source>
        <strain evidence="10 11">Georgia GA2</strain>
    </source>
</reference>
<sequence>MVSCATGCNPLIYKGYGCYCGFLGSGYAVDGIDSCCKMHDWCYDTANCPMFLEYFVPYYWKCYRNRPLCALDQRGGPGSCAQRLCECDRILSQCLSQFPCPSKRAYCRASHWRLFQNLLYNKVINLKHFDNPWKSKDGGFHEDHSGGT</sequence>
<keyword evidence="5" id="KW-0479">Metal-binding</keyword>